<protein>
    <submittedName>
        <fullName evidence="5 6">Uncharacterized protein LOC111023169 isoform X1</fullName>
    </submittedName>
</protein>
<dbReference type="InterPro" id="IPR049224">
    <property type="entry name" value="DUF6821"/>
</dbReference>
<keyword evidence="2" id="KW-1133">Transmembrane helix</keyword>
<organism evidence="4 6">
    <name type="scientific">Momordica charantia</name>
    <name type="common">Bitter gourd</name>
    <name type="synonym">Balsam pear</name>
    <dbReference type="NCBI Taxonomy" id="3673"/>
    <lineage>
        <taxon>Eukaryota</taxon>
        <taxon>Viridiplantae</taxon>
        <taxon>Streptophyta</taxon>
        <taxon>Embryophyta</taxon>
        <taxon>Tracheophyta</taxon>
        <taxon>Spermatophyta</taxon>
        <taxon>Magnoliopsida</taxon>
        <taxon>eudicotyledons</taxon>
        <taxon>Gunneridae</taxon>
        <taxon>Pentapetalae</taxon>
        <taxon>rosids</taxon>
        <taxon>fabids</taxon>
        <taxon>Cucurbitales</taxon>
        <taxon>Cucurbitaceae</taxon>
        <taxon>Momordiceae</taxon>
        <taxon>Momordica</taxon>
    </lineage>
</organism>
<dbReference type="RefSeq" id="XP_022156233.1">
    <property type="nucleotide sequence ID" value="XM_022300541.1"/>
</dbReference>
<evidence type="ECO:0000313" key="4">
    <source>
        <dbReference type="Proteomes" id="UP000504603"/>
    </source>
</evidence>
<dbReference type="PANTHER" id="PTHR33646:SF2">
    <property type="entry name" value="F20H23.8 PROTEIN"/>
    <property type="match status" value="1"/>
</dbReference>
<evidence type="ECO:0000259" key="3">
    <source>
        <dbReference type="Pfam" id="PF20705"/>
    </source>
</evidence>
<dbReference type="AlphaFoldDB" id="A0A6J1DSU2"/>
<dbReference type="InterPro" id="IPR045883">
    <property type="entry name" value="At4g13530-like"/>
</dbReference>
<proteinExistence type="predicted"/>
<dbReference type="RefSeq" id="XP_022156234.1">
    <property type="nucleotide sequence ID" value="XM_022300542.1"/>
</dbReference>
<gene>
    <name evidence="5 6" type="primary">LOC111023169</name>
</gene>
<feature type="transmembrane region" description="Helical" evidence="2">
    <location>
        <begin position="219"/>
        <end position="239"/>
    </location>
</feature>
<evidence type="ECO:0000256" key="1">
    <source>
        <dbReference type="SAM" id="MobiDB-lite"/>
    </source>
</evidence>
<feature type="domain" description="DUF6821" evidence="3">
    <location>
        <begin position="123"/>
        <end position="307"/>
    </location>
</feature>
<accession>A0A6J1DSU2</accession>
<evidence type="ECO:0000313" key="5">
    <source>
        <dbReference type="RefSeq" id="XP_022156233.1"/>
    </source>
</evidence>
<keyword evidence="2" id="KW-0472">Membrane</keyword>
<evidence type="ECO:0000313" key="6">
    <source>
        <dbReference type="RefSeq" id="XP_022156234.1"/>
    </source>
</evidence>
<feature type="compositionally biased region" description="Polar residues" evidence="1">
    <location>
        <begin position="177"/>
        <end position="194"/>
    </location>
</feature>
<reference evidence="5 6" key="1">
    <citation type="submission" date="2025-04" db="UniProtKB">
        <authorList>
            <consortium name="RefSeq"/>
        </authorList>
    </citation>
    <scope>IDENTIFICATION</scope>
    <source>
        <strain evidence="5 6">OHB3-1</strain>
    </source>
</reference>
<evidence type="ECO:0000256" key="2">
    <source>
        <dbReference type="SAM" id="Phobius"/>
    </source>
</evidence>
<dbReference type="Pfam" id="PF20705">
    <property type="entry name" value="DUF6821"/>
    <property type="match status" value="1"/>
</dbReference>
<dbReference type="Proteomes" id="UP000504603">
    <property type="component" value="Unplaced"/>
</dbReference>
<sequence>MDLHEWEILCDDGLLEDYKDDEKKIVSRKRRSGSDAKIVFDMNYFLCPSMDSMNLTQPTRNSSSRLPKQPIPVPLQLDSPILQVPEEALPLKEKNKVPMVISVVPSAMSEKDVDHHRGAVEADQDTVTQVFFKKMKENEFVDMKIDSPRSSNKGTKAQIDVGHYQFDDGGEEKKENVTNSPSVNLKSQKSSTENGAKDEMNWDGFNGGLNILKWSLNGIGAICSFGVAAATICILFYGGQHQGNKSHQKLRIQIYTGDKANSFHGTWLQKLKQVVQQATRLNEAISAARGAPLTRAHITCGGHYDGL</sequence>
<name>A0A6J1DSU2_MOMCH</name>
<keyword evidence="2" id="KW-0812">Transmembrane</keyword>
<dbReference type="OrthoDB" id="766965at2759"/>
<dbReference type="GeneID" id="111023169"/>
<dbReference type="PANTHER" id="PTHR33646">
    <property type="entry name" value="GB|AAF00631.1"/>
    <property type="match status" value="1"/>
</dbReference>
<dbReference type="KEGG" id="mcha:111023169"/>
<keyword evidence="4" id="KW-1185">Reference proteome</keyword>
<feature type="region of interest" description="Disordered" evidence="1">
    <location>
        <begin position="166"/>
        <end position="196"/>
    </location>
</feature>